<feature type="signal peptide" evidence="1">
    <location>
        <begin position="1"/>
        <end position="34"/>
    </location>
</feature>
<keyword evidence="1" id="KW-0732">Signal</keyword>
<gene>
    <name evidence="2" type="ORF">DCM83_28695</name>
</gene>
<sequence>MQEQSVSFDKMTRCAPLLALVVFLTLDTNVSALAQEAIGTAIDRWRPKDGVYAEPGENFQSSCDERNNMTINLRGKSVYGYEWGCKVKTITDLSPGSVQLDMICNDYNLAQNLDPRDPNWENRQFKEIMFVKRLDEATISVQKSLNGRFKDPPWREAYCPLKTQRALAEATLAAKSEAKQKAKQERALKAAHPRDGVYAVAGADFEERCTKFNDTVVTFSGKSIATASNICQIRNTQVQLPDTVRIDADCTLQSAPGPDAVRVQDPDTIQDRKNLMFKKIDDKTVILWIINNGHFTGDGRKLSYCSDQVQRAYAGQRRTSKPSKN</sequence>
<name>A0AAE9SUQ4_9BRAD</name>
<evidence type="ECO:0000256" key="1">
    <source>
        <dbReference type="SAM" id="SignalP"/>
    </source>
</evidence>
<reference evidence="2" key="1">
    <citation type="submission" date="2018-04" db="EMBL/GenBank/DDBJ databases">
        <title>Genomes of Endosymbiotic and Endophytic Bradyrhizobium Publication status.</title>
        <authorList>
            <person name="Guha S."/>
            <person name="Jorrin B."/>
            <person name="Sarkar M."/>
            <person name="Poole P.S."/>
            <person name="DasGupta M."/>
        </authorList>
    </citation>
    <scope>NUCLEOTIDE SEQUENCE</scope>
    <source>
        <strain evidence="2">WBOS16</strain>
    </source>
</reference>
<organism evidence="2 3">
    <name type="scientific">Bradyrhizobium betae</name>
    <dbReference type="NCBI Taxonomy" id="244734"/>
    <lineage>
        <taxon>Bacteria</taxon>
        <taxon>Pseudomonadati</taxon>
        <taxon>Pseudomonadota</taxon>
        <taxon>Alphaproteobacteria</taxon>
        <taxon>Hyphomicrobiales</taxon>
        <taxon>Nitrobacteraceae</taxon>
        <taxon>Bradyrhizobium</taxon>
    </lineage>
</organism>
<evidence type="ECO:0008006" key="4">
    <source>
        <dbReference type="Google" id="ProtNLM"/>
    </source>
</evidence>
<evidence type="ECO:0000313" key="2">
    <source>
        <dbReference type="EMBL" id="UUO68803.1"/>
    </source>
</evidence>
<evidence type="ECO:0000313" key="3">
    <source>
        <dbReference type="Proteomes" id="UP001058872"/>
    </source>
</evidence>
<dbReference type="EMBL" id="CP028989">
    <property type="protein sequence ID" value="UUO68803.1"/>
    <property type="molecule type" value="Genomic_DNA"/>
</dbReference>
<feature type="chain" id="PRO_5041951294" description="DUF3617 family protein" evidence="1">
    <location>
        <begin position="35"/>
        <end position="325"/>
    </location>
</feature>
<proteinExistence type="predicted"/>
<accession>A0AAE9SUQ4</accession>
<dbReference type="Proteomes" id="UP001058872">
    <property type="component" value="Chromosome"/>
</dbReference>
<dbReference type="AlphaFoldDB" id="A0AAE9SUQ4"/>
<protein>
    <recommendedName>
        <fullName evidence="4">DUF3617 family protein</fullName>
    </recommendedName>
</protein>